<protein>
    <submittedName>
        <fullName evidence="1">Uncharacterized protein</fullName>
    </submittedName>
</protein>
<sequence>MYLVKRFKAFCLLVKFSFNVLLFKFNHLKYR</sequence>
<evidence type="ECO:0000313" key="2">
    <source>
        <dbReference type="Proteomes" id="UP000007091"/>
    </source>
</evidence>
<organism evidence="1 2">
    <name type="scientific">Helicobacter pylori (strain B8)</name>
    <dbReference type="NCBI Taxonomy" id="693745"/>
    <lineage>
        <taxon>Bacteria</taxon>
        <taxon>Pseudomonadati</taxon>
        <taxon>Campylobacterota</taxon>
        <taxon>Epsilonproteobacteria</taxon>
        <taxon>Campylobacterales</taxon>
        <taxon>Helicobacteraceae</taxon>
        <taxon>Helicobacter</taxon>
    </lineage>
</organism>
<dbReference type="EMBL" id="FN598874">
    <property type="protein sequence ID" value="CBI67189.1"/>
    <property type="molecule type" value="Genomic_DNA"/>
</dbReference>
<proteinExistence type="predicted"/>
<dbReference type="AlphaFoldDB" id="D7FG82"/>
<dbReference type="HOGENOM" id="CLU_3396906_0_0_7"/>
<evidence type="ECO:0000313" key="1">
    <source>
        <dbReference type="EMBL" id="CBI67189.1"/>
    </source>
</evidence>
<name>D7FG82_HELP3</name>
<accession>D7FG82</accession>
<dbReference type="KEGG" id="hpl:HPB8_1632"/>
<gene>
    <name evidence="1" type="ordered locus">HPB8_1632</name>
</gene>
<reference evidence="1 2" key="1">
    <citation type="journal article" date="2010" name="BMC Genomics">
        <title>Sequencing, annotation, and comparative genome analysis of the gerbil-adapted Helicobacter pylori strain B8.</title>
        <authorList>
            <person name="Farnbacher M."/>
            <person name="Jahns T."/>
            <person name="Willrodt D."/>
            <person name="Daniel R."/>
            <person name="Haas R."/>
            <person name="Goesmann A."/>
            <person name="Kurtz S."/>
            <person name="Rieder G."/>
        </authorList>
    </citation>
    <scope>NUCLEOTIDE SEQUENCE [LARGE SCALE GENOMIC DNA]</scope>
    <source>
        <strain evidence="1 2">B8</strain>
    </source>
</reference>
<dbReference type="Proteomes" id="UP000007091">
    <property type="component" value="Chromosome"/>
</dbReference>